<evidence type="ECO:0008006" key="4">
    <source>
        <dbReference type="Google" id="ProtNLM"/>
    </source>
</evidence>
<proteinExistence type="predicted"/>
<feature type="chain" id="PRO_5045274130" description="Nicastrin" evidence="1">
    <location>
        <begin position="19"/>
        <end position="842"/>
    </location>
</feature>
<evidence type="ECO:0000313" key="2">
    <source>
        <dbReference type="EMBL" id="CAK0898939.1"/>
    </source>
</evidence>
<reference evidence="2" key="1">
    <citation type="submission" date="2023-10" db="EMBL/GenBank/DDBJ databases">
        <authorList>
            <person name="Chen Y."/>
            <person name="Shah S."/>
            <person name="Dougan E. K."/>
            <person name="Thang M."/>
            <person name="Chan C."/>
        </authorList>
    </citation>
    <scope>NUCLEOTIDE SEQUENCE [LARGE SCALE GENOMIC DNA]</scope>
</reference>
<dbReference type="Proteomes" id="UP001189429">
    <property type="component" value="Unassembled WGS sequence"/>
</dbReference>
<name>A0ABN9XKF7_9DINO</name>
<organism evidence="2 3">
    <name type="scientific">Prorocentrum cordatum</name>
    <dbReference type="NCBI Taxonomy" id="2364126"/>
    <lineage>
        <taxon>Eukaryota</taxon>
        <taxon>Sar</taxon>
        <taxon>Alveolata</taxon>
        <taxon>Dinophyceae</taxon>
        <taxon>Prorocentrales</taxon>
        <taxon>Prorocentraceae</taxon>
        <taxon>Prorocentrum</taxon>
    </lineage>
</organism>
<protein>
    <recommendedName>
        <fullName evidence="4">Nicastrin</fullName>
    </recommendedName>
</protein>
<keyword evidence="1" id="KW-0732">Signal</keyword>
<dbReference type="EMBL" id="CAUYUJ010020523">
    <property type="protein sequence ID" value="CAK0898939.1"/>
    <property type="molecule type" value="Genomic_DNA"/>
</dbReference>
<comment type="caution">
    <text evidence="2">The sequence shown here is derived from an EMBL/GenBank/DDBJ whole genome shotgun (WGS) entry which is preliminary data.</text>
</comment>
<sequence>MLVAVSITAVWVPSAVLANDELVQASRGQLQSSVEQVSKELLGYFQVASTHAAVIGTMYNMSFAAAPATAPMYFMDGFGAGTWSLLKQAPTLQSVLLAQARNESLLSSTTQPCNTDVALISATYKANLNSETTGTGWAGNESLLKLEATDEAPADEARMNLIMGDDNLADPLEFKGTLFFRDCSDWLGGGENLWRMQNLPGSWSSRDSGVREAVWLPGTVIAGSGSNQALYKKVFFPLEGPPWANKSAFGAISVRVGAGVLTGDSASTVSVQDILQQVAEQTEGDTLLFVLTAEGEVLATSSGDQQVELRDAAGALEGLLRGDSDDVLDPFRPVVRALLASHCSVDAVGDGMRCDWSGVPPMQEISGYYVAAKFISDPQATDLNMVLLNMASVDVVKEASKELNTQLGITGAIILAFACVLAVILSRMVSKPFLAARDSMFLLGDMRVEDALQRNTETKRRCRWSFTEVSDLRLSFFHAATCLQAWREHEVQRRVQLEEERTNRIHKTVEKAVRGAGQLVHPMVLISADAFSKLEQLTSYEELRNTRKLVFLDTEEALATFKADNSIIFLSHQWLAWGFPDNATKTHLNAMKSAIKTASARVGAQGAGTRCSWEKTYVWVDYCSIAQDHRGMQMLAVSSLPVYSASADIFVIIAPPAEHQSSRRCDLQSYNARGWCRAEMLAKICSSGLENFFVFASSELEPVTEDRLPSLSMFVFEGEFSCCQQRHIKSSCDKEALVEPVLGLYSLVLRQIRANANCKNMEPIMRHIRDNKERFFPTLYSFQAEGAEAEERELFGPLVRATEAYVDDLSLPECAVSFDSLQKRRQGSAPSAATTGDGQLAV</sequence>
<gene>
    <name evidence="2" type="ORF">PCOR1329_LOCUS76584</name>
</gene>
<evidence type="ECO:0000256" key="1">
    <source>
        <dbReference type="SAM" id="SignalP"/>
    </source>
</evidence>
<keyword evidence="3" id="KW-1185">Reference proteome</keyword>
<evidence type="ECO:0000313" key="3">
    <source>
        <dbReference type="Proteomes" id="UP001189429"/>
    </source>
</evidence>
<accession>A0ABN9XKF7</accession>
<feature type="signal peptide" evidence="1">
    <location>
        <begin position="1"/>
        <end position="18"/>
    </location>
</feature>